<evidence type="ECO:0000256" key="1">
    <source>
        <dbReference type="ARBA" id="ARBA00008460"/>
    </source>
</evidence>
<dbReference type="InterPro" id="IPR027471">
    <property type="entry name" value="YbeD-like_sf"/>
</dbReference>
<gene>
    <name evidence="3" type="ORF">MAF45_07050</name>
</gene>
<dbReference type="SUPFAM" id="SSF117991">
    <property type="entry name" value="YbeD/HP0495-like"/>
    <property type="match status" value="1"/>
</dbReference>
<proteinExistence type="inferred from homology"/>
<name>A0ABS9MRH6_9BURK</name>
<comment type="similarity">
    <text evidence="1 2">Belongs to the UPF0250 family.</text>
</comment>
<dbReference type="PANTHER" id="PTHR38036">
    <property type="entry name" value="UPF0250 PROTEIN YBED"/>
    <property type="match status" value="1"/>
</dbReference>
<dbReference type="HAMAP" id="MF_00659">
    <property type="entry name" value="UPF0250"/>
    <property type="match status" value="1"/>
</dbReference>
<accession>A0ABS9MRH6</accession>
<dbReference type="PANTHER" id="PTHR38036:SF1">
    <property type="entry name" value="UPF0250 PROTEIN YBED"/>
    <property type="match status" value="1"/>
</dbReference>
<dbReference type="Proteomes" id="UP001297600">
    <property type="component" value="Unassembled WGS sequence"/>
</dbReference>
<dbReference type="Gene3D" id="3.30.70.260">
    <property type="match status" value="1"/>
</dbReference>
<reference evidence="3 4" key="1">
    <citation type="submission" date="2022-02" db="EMBL/GenBank/DDBJ databases">
        <title>Mesosutterella porci, a novel member of the family Sutterellaceae from pig feces.</title>
        <authorList>
            <person name="Wylensek D."/>
            <person name="Clavel T."/>
        </authorList>
    </citation>
    <scope>NUCLEOTIDE SEQUENCE [LARGE SCALE GENOMIC DNA]</scope>
    <source>
        <strain evidence="4">oilRF-744-wt-GAM-9</strain>
    </source>
</reference>
<dbReference type="EMBL" id="JAKNCT010000007">
    <property type="protein sequence ID" value="MCG5031199.1"/>
    <property type="molecule type" value="Genomic_DNA"/>
</dbReference>
<dbReference type="Pfam" id="PF04359">
    <property type="entry name" value="DUF493"/>
    <property type="match status" value="1"/>
</dbReference>
<evidence type="ECO:0000313" key="4">
    <source>
        <dbReference type="Proteomes" id="UP001297600"/>
    </source>
</evidence>
<comment type="caution">
    <text evidence="3">The sequence shown here is derived from an EMBL/GenBank/DDBJ whole genome shotgun (WGS) entry which is preliminary data.</text>
</comment>
<dbReference type="RefSeq" id="WP_237978892.1">
    <property type="nucleotide sequence ID" value="NZ_JAKNCT010000007.1"/>
</dbReference>
<sequence length="91" mass="10555">MKEENQRRQVLVFPCPFTIKVVGIKKKSLFDEINSCVLELCPEYSPEKTARRLSARGRYESFSVVVQAQSREHLDHLYAKLVKIEGVKFVL</sequence>
<evidence type="ECO:0000256" key="2">
    <source>
        <dbReference type="HAMAP-Rule" id="MF_00659"/>
    </source>
</evidence>
<keyword evidence="4" id="KW-1185">Reference proteome</keyword>
<protein>
    <recommendedName>
        <fullName evidence="2">UPF0250 protein MAF45_07050</fullName>
    </recommendedName>
</protein>
<dbReference type="InterPro" id="IPR007454">
    <property type="entry name" value="UPF0250_YbeD-like"/>
</dbReference>
<organism evidence="3 4">
    <name type="scientific">Mesosutterella porci</name>
    <dbReference type="NCBI Taxonomy" id="2915351"/>
    <lineage>
        <taxon>Bacteria</taxon>
        <taxon>Pseudomonadati</taxon>
        <taxon>Pseudomonadota</taxon>
        <taxon>Betaproteobacteria</taxon>
        <taxon>Burkholderiales</taxon>
        <taxon>Sutterellaceae</taxon>
        <taxon>Mesosutterella</taxon>
    </lineage>
</organism>
<evidence type="ECO:0000313" key="3">
    <source>
        <dbReference type="EMBL" id="MCG5031199.1"/>
    </source>
</evidence>